<comment type="subunit">
    <text evidence="9">Component of the Sec protein translocase complex. Heterotrimer consisting of SecY, SecE and SecG subunits. The heterotrimers can form oligomers, although 1 heterotrimer is thought to be able to translocate proteins. Interacts with the ribosome. Interacts with SecDF, and other proteins may be involved. Interacts with SecA.</text>
</comment>
<protein>
    <recommendedName>
        <fullName evidence="9 10">Protein translocase subunit SecY</fullName>
    </recommendedName>
</protein>
<evidence type="ECO:0000256" key="8">
    <source>
        <dbReference type="ARBA" id="ARBA00023136"/>
    </source>
</evidence>
<evidence type="ECO:0000256" key="12">
    <source>
        <dbReference type="RuleBase" id="RU004349"/>
    </source>
</evidence>
<organism evidence="13 14">
    <name type="scientific">Candidatus Rhabdochlamydia oedothoracis</name>
    <dbReference type="NCBI Taxonomy" id="2720720"/>
    <lineage>
        <taxon>Bacteria</taxon>
        <taxon>Pseudomonadati</taxon>
        <taxon>Chlamydiota</taxon>
        <taxon>Chlamydiia</taxon>
        <taxon>Parachlamydiales</taxon>
        <taxon>Candidatus Rhabdochlamydiaceae</taxon>
        <taxon>Candidatus Rhabdochlamydia</taxon>
    </lineage>
</organism>
<sequence>MIAKIAKLLVIPDLRKKIFFTLLMLIACRIGSYIPVPGINGELAVQLFRSTAGGSQNLFQLMDIFSGGAFAQMTVIALGVMPYISSSIIMQLVMALVPTMQREIKENPESGKRKLGRWTRTLTLFLAFFQSGVFGRFAVQLNAGTPGIIASEVMDVQFLGIPWLFYLIIMTTMTTGTILLMWIGEQITEKGIGNGISLIITVGILSSLPSTLGSVIRQLNLDSQEPGQLTFSSLVILSVVFVLIIVGTILIIQGQRKIPLQYARRVVGRHEVQGGGNAYIPLKINYAGVIPVIFASSLLMFPATIGQFIGANSWVGKCANAISPGSWLYMFIFVMLIIFFTYFWTATQFHPEQIASDMKKNGAFIPGIKQGRFTQDYLELTMNRITFAGAIFLSMIAILPTIIGKLLHVDASITYFFGGTSLLILVGVILDTSKQIESHLLMKRYEGFMKRSRLKGI</sequence>
<name>A0ABX8V5J8_9BACT</name>
<dbReference type="EMBL" id="CP075587">
    <property type="protein sequence ID" value="QYF48308.1"/>
    <property type="molecule type" value="Genomic_DNA"/>
</dbReference>
<dbReference type="Proteomes" id="UP000826014">
    <property type="component" value="Chromosome"/>
</dbReference>
<keyword evidence="4 9" id="KW-0812">Transmembrane</keyword>
<feature type="transmembrane region" description="Helical" evidence="9">
    <location>
        <begin position="286"/>
        <end position="306"/>
    </location>
</feature>
<dbReference type="PIRSF" id="PIRSF004557">
    <property type="entry name" value="SecY"/>
    <property type="match status" value="1"/>
</dbReference>
<dbReference type="InterPro" id="IPR030659">
    <property type="entry name" value="SecY_CS"/>
</dbReference>
<evidence type="ECO:0000256" key="11">
    <source>
        <dbReference type="RuleBase" id="RU003484"/>
    </source>
</evidence>
<evidence type="ECO:0000313" key="14">
    <source>
        <dbReference type="Proteomes" id="UP000826014"/>
    </source>
</evidence>
<evidence type="ECO:0000313" key="13">
    <source>
        <dbReference type="EMBL" id="QYF48308.1"/>
    </source>
</evidence>
<dbReference type="PROSITE" id="PS00756">
    <property type="entry name" value="SECY_2"/>
    <property type="match status" value="1"/>
</dbReference>
<comment type="similarity">
    <text evidence="2 9 12">Belongs to the SecY/SEC61-alpha family.</text>
</comment>
<dbReference type="HAMAP" id="MF_01465">
    <property type="entry name" value="SecY"/>
    <property type="match status" value="1"/>
</dbReference>
<keyword evidence="14" id="KW-1185">Reference proteome</keyword>
<evidence type="ECO:0000256" key="10">
    <source>
        <dbReference type="RuleBase" id="RU000537"/>
    </source>
</evidence>
<comment type="function">
    <text evidence="9 10">The central subunit of the protein translocation channel SecYEG. Consists of two halves formed by TMs 1-5 and 6-10. These two domains form a lateral gate at the front which open onto the bilayer between TMs 2 and 7, and are clamped together by SecE at the back. The channel is closed by both a pore ring composed of hydrophobic SecY resides and a short helix (helix 2A) on the extracellular side of the membrane which forms a plug. The plug probably moves laterally to allow the channel to open. The ring and the pore may move independently.</text>
</comment>
<reference evidence="13 14" key="1">
    <citation type="journal article" date="2022" name="bioRxiv">
        <title>Ecology and evolution of chlamydial symbionts of arthropods.</title>
        <authorList>
            <person name="Halter T."/>
            <person name="Koestlbacher S."/>
            <person name="Collingro A."/>
            <person name="Sixt B.S."/>
            <person name="Toenshoff E.R."/>
            <person name="Hendrickx F."/>
            <person name="Kostanjsek R."/>
            <person name="Horn M."/>
        </authorList>
    </citation>
    <scope>NUCLEOTIDE SEQUENCE [LARGE SCALE GENOMIC DNA]</scope>
    <source>
        <strain evidence="13">W744xW776</strain>
    </source>
</reference>
<keyword evidence="6 9" id="KW-1133">Transmembrane helix</keyword>
<evidence type="ECO:0000256" key="3">
    <source>
        <dbReference type="ARBA" id="ARBA00022448"/>
    </source>
</evidence>
<feature type="transmembrane region" description="Helical" evidence="9">
    <location>
        <begin position="69"/>
        <end position="97"/>
    </location>
</feature>
<gene>
    <name evidence="9" type="primary">secY</name>
    <name evidence="13" type="ORF">RHABOEDO_000439</name>
</gene>
<feature type="transmembrane region" description="Helical" evidence="9">
    <location>
        <begin position="326"/>
        <end position="344"/>
    </location>
</feature>
<feature type="transmembrane region" description="Helical" evidence="9">
    <location>
        <begin position="159"/>
        <end position="183"/>
    </location>
</feature>
<dbReference type="PROSITE" id="PS00755">
    <property type="entry name" value="SECY_1"/>
    <property type="match status" value="1"/>
</dbReference>
<feature type="transmembrane region" description="Helical" evidence="9">
    <location>
        <begin position="118"/>
        <end position="139"/>
    </location>
</feature>
<accession>A0ABX8V5J8</accession>
<dbReference type="InterPro" id="IPR026593">
    <property type="entry name" value="SecY"/>
</dbReference>
<evidence type="ECO:0000256" key="2">
    <source>
        <dbReference type="ARBA" id="ARBA00005751"/>
    </source>
</evidence>
<evidence type="ECO:0000256" key="5">
    <source>
        <dbReference type="ARBA" id="ARBA00022927"/>
    </source>
</evidence>
<evidence type="ECO:0000256" key="9">
    <source>
        <dbReference type="HAMAP-Rule" id="MF_01465"/>
    </source>
</evidence>
<keyword evidence="5 9" id="KW-0653">Protein transport</keyword>
<evidence type="ECO:0000256" key="6">
    <source>
        <dbReference type="ARBA" id="ARBA00022989"/>
    </source>
</evidence>
<evidence type="ECO:0000256" key="1">
    <source>
        <dbReference type="ARBA" id="ARBA00004141"/>
    </source>
</evidence>
<evidence type="ECO:0000256" key="4">
    <source>
        <dbReference type="ARBA" id="ARBA00022692"/>
    </source>
</evidence>
<feature type="transmembrane region" description="Helical" evidence="9">
    <location>
        <begin position="385"/>
        <end position="407"/>
    </location>
</feature>
<dbReference type="PRINTS" id="PR00303">
    <property type="entry name" value="SECYTRNLCASE"/>
</dbReference>
<comment type="subcellular location">
    <subcellularLocation>
        <location evidence="9">Cell membrane</location>
        <topology evidence="9">Multi-pass membrane protein</topology>
    </subcellularLocation>
    <subcellularLocation>
        <location evidence="1 11">Membrane</location>
        <topology evidence="1 11">Multi-pass membrane protein</topology>
    </subcellularLocation>
</comment>
<feature type="transmembrane region" description="Helical" evidence="9">
    <location>
        <begin position="413"/>
        <end position="433"/>
    </location>
</feature>
<dbReference type="Pfam" id="PF00344">
    <property type="entry name" value="SecY"/>
    <property type="match status" value="1"/>
</dbReference>
<dbReference type="NCBIfam" id="TIGR00967">
    <property type="entry name" value="3a0501s007"/>
    <property type="match status" value="1"/>
</dbReference>
<dbReference type="SUPFAM" id="SSF103491">
    <property type="entry name" value="Preprotein translocase SecY subunit"/>
    <property type="match status" value="1"/>
</dbReference>
<evidence type="ECO:0000256" key="7">
    <source>
        <dbReference type="ARBA" id="ARBA00023010"/>
    </source>
</evidence>
<feature type="transmembrane region" description="Helical" evidence="9">
    <location>
        <begin position="18"/>
        <end position="36"/>
    </location>
</feature>
<feature type="transmembrane region" description="Helical" evidence="9">
    <location>
        <begin position="228"/>
        <end position="252"/>
    </location>
</feature>
<keyword evidence="9" id="KW-1003">Cell membrane</keyword>
<keyword evidence="8 9" id="KW-0472">Membrane</keyword>
<dbReference type="PANTHER" id="PTHR10906">
    <property type="entry name" value="SECY/SEC61-ALPHA FAMILY MEMBER"/>
    <property type="match status" value="1"/>
</dbReference>
<dbReference type="Gene3D" id="1.10.3370.10">
    <property type="entry name" value="SecY subunit domain"/>
    <property type="match status" value="1"/>
</dbReference>
<dbReference type="InterPro" id="IPR023201">
    <property type="entry name" value="SecY_dom_sf"/>
</dbReference>
<keyword evidence="7 9" id="KW-0811">Translocation</keyword>
<dbReference type="InterPro" id="IPR002208">
    <property type="entry name" value="SecY/SEC61-alpha"/>
</dbReference>
<dbReference type="PROSITE" id="PS51257">
    <property type="entry name" value="PROKAR_LIPOPROTEIN"/>
    <property type="match status" value="1"/>
</dbReference>
<feature type="transmembrane region" description="Helical" evidence="9">
    <location>
        <begin position="195"/>
        <end position="216"/>
    </location>
</feature>
<keyword evidence="3 9" id="KW-0813">Transport</keyword>
<proteinExistence type="inferred from homology"/>